<dbReference type="PROSITE" id="PS00675">
    <property type="entry name" value="SIGMA54_INTERACT_1"/>
    <property type="match status" value="1"/>
</dbReference>
<evidence type="ECO:0008006" key="3">
    <source>
        <dbReference type="Google" id="ProtNLM"/>
    </source>
</evidence>
<accession>A0A1F4NS24</accession>
<dbReference type="Gene3D" id="3.40.50.150">
    <property type="entry name" value="Vaccinia Virus protein VP39"/>
    <property type="match status" value="1"/>
</dbReference>
<dbReference type="CDD" id="cd02440">
    <property type="entry name" value="AdoMet_MTases"/>
    <property type="match status" value="1"/>
</dbReference>
<comment type="caution">
    <text evidence="1">The sequence shown here is derived from an EMBL/GenBank/DDBJ whole genome shotgun (WGS) entry which is preliminary data.</text>
</comment>
<sequence>MAKQLLIVVGESGSGKTTIAKKYANERNDLYLDFDTLFNYKTRDNPPTFIGRLASVISSSPEECFILDGYWPEGLPTPAYLESALNVEVHWCLCFAAPHVIQRRQARKARDPLRSSPTARDVIQKTTEKLFFTITTVDENALFIDTTNDTAEIVDKNLLAQRWGELLLLSDIDASGYDKGYQDIELPSGTALKGYSDSAKTWERLSAALDFKGAQVLDIGCFHGFFSFKAEEAGAKYVVGIEQSPEARSIAHRIGWLKNSKVWFQLGDIDYLQPPREYDIVLVLNMIHHVKNIDASLAHIFGSGRTIVFEIDLAQEGIIIQHAANHGFQLTTRLASHRETREIIILKHPTYQGNVIRSIPSQYQFDYARYRLQKLKKDIKSSAMLYPIKYLVRLYRQWKRNS</sequence>
<dbReference type="InterPro" id="IPR029063">
    <property type="entry name" value="SAM-dependent_MTases_sf"/>
</dbReference>
<dbReference type="AlphaFoldDB" id="A0A1F4NS24"/>
<dbReference type="Pfam" id="PF13489">
    <property type="entry name" value="Methyltransf_23"/>
    <property type="match status" value="1"/>
</dbReference>
<reference evidence="1 2" key="1">
    <citation type="journal article" date="2016" name="Nat. Commun.">
        <title>Thousands of microbial genomes shed light on interconnected biogeochemical processes in an aquifer system.</title>
        <authorList>
            <person name="Anantharaman K."/>
            <person name="Brown C.T."/>
            <person name="Hug L.A."/>
            <person name="Sharon I."/>
            <person name="Castelle C.J."/>
            <person name="Probst A.J."/>
            <person name="Thomas B.C."/>
            <person name="Singh A."/>
            <person name="Wilkins M.J."/>
            <person name="Karaoz U."/>
            <person name="Brodie E.L."/>
            <person name="Williams K.H."/>
            <person name="Hubbard S.S."/>
            <person name="Banfield J.F."/>
        </authorList>
    </citation>
    <scope>NUCLEOTIDE SEQUENCE [LARGE SCALE GENOMIC DNA]</scope>
</reference>
<dbReference type="SUPFAM" id="SSF53335">
    <property type="entry name" value="S-adenosyl-L-methionine-dependent methyltransferases"/>
    <property type="match status" value="1"/>
</dbReference>
<proteinExistence type="predicted"/>
<organism evidence="1 2">
    <name type="scientific">candidate division Kazan bacterium RBG_13_50_9</name>
    <dbReference type="NCBI Taxonomy" id="1798535"/>
    <lineage>
        <taxon>Bacteria</taxon>
        <taxon>Bacteria division Kazan-3B-28</taxon>
    </lineage>
</organism>
<gene>
    <name evidence="1" type="ORF">A2V68_00115</name>
</gene>
<dbReference type="STRING" id="1798535.A2V68_00115"/>
<protein>
    <recommendedName>
        <fullName evidence="3">Methyltransferase domain-containing protein</fullName>
    </recommendedName>
</protein>
<evidence type="ECO:0000313" key="1">
    <source>
        <dbReference type="EMBL" id="OGB74176.1"/>
    </source>
</evidence>
<dbReference type="InterPro" id="IPR025662">
    <property type="entry name" value="Sigma_54_int_dom_ATP-bd_1"/>
</dbReference>
<dbReference type="EMBL" id="META01000003">
    <property type="protein sequence ID" value="OGB74176.1"/>
    <property type="molecule type" value="Genomic_DNA"/>
</dbReference>
<name>A0A1F4NS24_UNCK3</name>
<dbReference type="Gene3D" id="3.40.50.300">
    <property type="entry name" value="P-loop containing nucleotide triphosphate hydrolases"/>
    <property type="match status" value="1"/>
</dbReference>
<evidence type="ECO:0000313" key="2">
    <source>
        <dbReference type="Proteomes" id="UP000176651"/>
    </source>
</evidence>
<dbReference type="SUPFAM" id="SSF52540">
    <property type="entry name" value="P-loop containing nucleoside triphosphate hydrolases"/>
    <property type="match status" value="1"/>
</dbReference>
<dbReference type="Proteomes" id="UP000176651">
    <property type="component" value="Unassembled WGS sequence"/>
</dbReference>
<dbReference type="InterPro" id="IPR027417">
    <property type="entry name" value="P-loop_NTPase"/>
</dbReference>